<evidence type="ECO:0000256" key="3">
    <source>
        <dbReference type="ARBA" id="ARBA00022692"/>
    </source>
</evidence>
<keyword evidence="5 6" id="KW-0472">Membrane</keyword>
<dbReference type="PANTHER" id="PTHR36115:SF4">
    <property type="entry name" value="MEMBRANE PROTEIN"/>
    <property type="match status" value="1"/>
</dbReference>
<dbReference type="InterPro" id="IPR010432">
    <property type="entry name" value="RDD"/>
</dbReference>
<dbReference type="GO" id="GO:0005886">
    <property type="term" value="C:plasma membrane"/>
    <property type="evidence" value="ECO:0007669"/>
    <property type="project" value="UniProtKB-SubCell"/>
</dbReference>
<feature type="domain" description="RDD" evidence="7">
    <location>
        <begin position="31"/>
        <end position="145"/>
    </location>
</feature>
<keyword evidence="9" id="KW-1185">Reference proteome</keyword>
<evidence type="ECO:0000313" key="8">
    <source>
        <dbReference type="EMBL" id="QDV57456.1"/>
    </source>
</evidence>
<dbReference type="PANTHER" id="PTHR36115">
    <property type="entry name" value="PROLINE-RICH ANTIGEN HOMOLOG-RELATED"/>
    <property type="match status" value="1"/>
</dbReference>
<gene>
    <name evidence="8" type="ORF">Mal33_34660</name>
</gene>
<evidence type="ECO:0000259" key="7">
    <source>
        <dbReference type="Pfam" id="PF06271"/>
    </source>
</evidence>
<evidence type="ECO:0000256" key="1">
    <source>
        <dbReference type="ARBA" id="ARBA00004651"/>
    </source>
</evidence>
<dbReference type="Pfam" id="PF06271">
    <property type="entry name" value="RDD"/>
    <property type="match status" value="1"/>
</dbReference>
<keyword evidence="2" id="KW-1003">Cell membrane</keyword>
<dbReference type="Proteomes" id="UP000316770">
    <property type="component" value="Chromosome"/>
</dbReference>
<evidence type="ECO:0000256" key="2">
    <source>
        <dbReference type="ARBA" id="ARBA00022475"/>
    </source>
</evidence>
<dbReference type="EMBL" id="CP036318">
    <property type="protein sequence ID" value="QDV57456.1"/>
    <property type="molecule type" value="Genomic_DNA"/>
</dbReference>
<dbReference type="InterPro" id="IPR051791">
    <property type="entry name" value="Pra-immunoreactive"/>
</dbReference>
<reference evidence="8 9" key="1">
    <citation type="submission" date="2019-02" db="EMBL/GenBank/DDBJ databases">
        <title>Deep-cultivation of Planctomycetes and their phenomic and genomic characterization uncovers novel biology.</title>
        <authorList>
            <person name="Wiegand S."/>
            <person name="Jogler M."/>
            <person name="Boedeker C."/>
            <person name="Pinto D."/>
            <person name="Vollmers J."/>
            <person name="Rivas-Marin E."/>
            <person name="Kohn T."/>
            <person name="Peeters S.H."/>
            <person name="Heuer A."/>
            <person name="Rast P."/>
            <person name="Oberbeckmann S."/>
            <person name="Bunk B."/>
            <person name="Jeske O."/>
            <person name="Meyerdierks A."/>
            <person name="Storesund J.E."/>
            <person name="Kallscheuer N."/>
            <person name="Luecker S."/>
            <person name="Lage O.M."/>
            <person name="Pohl T."/>
            <person name="Merkel B.J."/>
            <person name="Hornburger P."/>
            <person name="Mueller R.-W."/>
            <person name="Bruemmer F."/>
            <person name="Labrenz M."/>
            <person name="Spormann A.M."/>
            <person name="Op den Camp H."/>
            <person name="Overmann J."/>
            <person name="Amann R."/>
            <person name="Jetten M.S.M."/>
            <person name="Mascher T."/>
            <person name="Medema M.H."/>
            <person name="Devos D.P."/>
            <person name="Kaster A.-K."/>
            <person name="Ovreas L."/>
            <person name="Rohde M."/>
            <person name="Galperin M.Y."/>
            <person name="Jogler C."/>
        </authorList>
    </citation>
    <scope>NUCLEOTIDE SEQUENCE [LARGE SCALE GENOMIC DNA]</scope>
    <source>
        <strain evidence="8 9">Mal33</strain>
    </source>
</reference>
<evidence type="ECO:0000313" key="9">
    <source>
        <dbReference type="Proteomes" id="UP000316770"/>
    </source>
</evidence>
<dbReference type="RefSeq" id="WP_197452691.1">
    <property type="nucleotide sequence ID" value="NZ_CP036318.1"/>
</dbReference>
<dbReference type="AlphaFoldDB" id="A0A518IWK4"/>
<sequence length="169" mass="17698">MSDNPYASPVATPAAIPTVDDGASIDGVPFASQNRRLVNFLVDNVMVQIVAGGVAGVIGEAFVETSGGQITQDEVATLQLMGMVVGLGVVVFYFVLLEATLGVTIGKMLTGTRVVDAVGGKASFGKIVGRTFARLIPFEPLSFLFGDKTTGWHDSLSGTRVVHTRAARR</sequence>
<proteinExistence type="predicted"/>
<keyword evidence="4 6" id="KW-1133">Transmembrane helix</keyword>
<organism evidence="8 9">
    <name type="scientific">Rosistilla oblonga</name>
    <dbReference type="NCBI Taxonomy" id="2527990"/>
    <lineage>
        <taxon>Bacteria</taxon>
        <taxon>Pseudomonadati</taxon>
        <taxon>Planctomycetota</taxon>
        <taxon>Planctomycetia</taxon>
        <taxon>Pirellulales</taxon>
        <taxon>Pirellulaceae</taxon>
        <taxon>Rosistilla</taxon>
    </lineage>
</organism>
<keyword evidence="3 6" id="KW-0812">Transmembrane</keyword>
<accession>A0A518IWK4</accession>
<evidence type="ECO:0000256" key="6">
    <source>
        <dbReference type="SAM" id="Phobius"/>
    </source>
</evidence>
<protein>
    <submittedName>
        <fullName evidence="8">RDD family protein</fullName>
    </submittedName>
</protein>
<evidence type="ECO:0000256" key="4">
    <source>
        <dbReference type="ARBA" id="ARBA00022989"/>
    </source>
</evidence>
<comment type="subcellular location">
    <subcellularLocation>
        <location evidence="1">Cell membrane</location>
        <topology evidence="1">Multi-pass membrane protein</topology>
    </subcellularLocation>
</comment>
<evidence type="ECO:0000256" key="5">
    <source>
        <dbReference type="ARBA" id="ARBA00023136"/>
    </source>
</evidence>
<name>A0A518IWK4_9BACT</name>
<feature type="transmembrane region" description="Helical" evidence="6">
    <location>
        <begin position="45"/>
        <end position="63"/>
    </location>
</feature>
<feature type="transmembrane region" description="Helical" evidence="6">
    <location>
        <begin position="75"/>
        <end position="96"/>
    </location>
</feature>